<dbReference type="InterPro" id="IPR039289">
    <property type="entry name" value="CHCHD4"/>
</dbReference>
<comment type="similarity">
    <text evidence="2">Belongs to the eukaryotic/archaeal RNase P protein component 2 family.</text>
</comment>
<evidence type="ECO:0000256" key="6">
    <source>
        <dbReference type="ARBA" id="ARBA00023002"/>
    </source>
</evidence>
<organism evidence="12 13">
    <name type="scientific">Eumeta variegata</name>
    <name type="common">Bagworm moth</name>
    <name type="synonym">Eumeta japonica</name>
    <dbReference type="NCBI Taxonomy" id="151549"/>
    <lineage>
        <taxon>Eukaryota</taxon>
        <taxon>Metazoa</taxon>
        <taxon>Ecdysozoa</taxon>
        <taxon>Arthropoda</taxon>
        <taxon>Hexapoda</taxon>
        <taxon>Insecta</taxon>
        <taxon>Pterygota</taxon>
        <taxon>Neoptera</taxon>
        <taxon>Endopterygota</taxon>
        <taxon>Lepidoptera</taxon>
        <taxon>Glossata</taxon>
        <taxon>Ditrysia</taxon>
        <taxon>Tineoidea</taxon>
        <taxon>Psychidae</taxon>
        <taxon>Oiketicinae</taxon>
        <taxon>Eumeta</taxon>
    </lineage>
</organism>
<keyword evidence="10" id="KW-0676">Redox-active center</keyword>
<dbReference type="InterPro" id="IPR002759">
    <property type="entry name" value="Pop5/Rpp14/Rnp2-like"/>
</dbReference>
<evidence type="ECO:0000256" key="8">
    <source>
        <dbReference type="ARBA" id="ARBA00023128"/>
    </source>
</evidence>
<evidence type="ECO:0000256" key="1">
    <source>
        <dbReference type="ARBA" id="ARBA00004173"/>
    </source>
</evidence>
<dbReference type="EMBL" id="BGZK01000053">
    <property type="protein sequence ID" value="GBP12850.1"/>
    <property type="molecule type" value="Genomic_DNA"/>
</dbReference>
<keyword evidence="6" id="KW-0560">Oxidoreductase</keyword>
<evidence type="ECO:0000256" key="3">
    <source>
        <dbReference type="ARBA" id="ARBA00022448"/>
    </source>
</evidence>
<evidence type="ECO:0000256" key="10">
    <source>
        <dbReference type="ARBA" id="ARBA00023284"/>
    </source>
</evidence>
<keyword evidence="9" id="KW-1015">Disulfide bond</keyword>
<dbReference type="PROSITE" id="PS51808">
    <property type="entry name" value="CHCH"/>
    <property type="match status" value="1"/>
</dbReference>
<keyword evidence="7" id="KW-0811">Translocation</keyword>
<protein>
    <submittedName>
        <fullName evidence="12">Mitochondrial intermembrane space import and assembly protein 40</fullName>
    </submittedName>
</protein>
<dbReference type="Pfam" id="PF01900">
    <property type="entry name" value="RNase_P_Rpp14"/>
    <property type="match status" value="1"/>
</dbReference>
<evidence type="ECO:0000256" key="11">
    <source>
        <dbReference type="SAM" id="MobiDB-lite"/>
    </source>
</evidence>
<dbReference type="GO" id="GO:0045041">
    <property type="term" value="P:protein import into mitochondrial intermembrane space"/>
    <property type="evidence" value="ECO:0007669"/>
    <property type="project" value="InterPro"/>
</dbReference>
<evidence type="ECO:0000256" key="5">
    <source>
        <dbReference type="ARBA" id="ARBA00022927"/>
    </source>
</evidence>
<evidence type="ECO:0000256" key="7">
    <source>
        <dbReference type="ARBA" id="ARBA00023010"/>
    </source>
</evidence>
<feature type="region of interest" description="Disordered" evidence="11">
    <location>
        <begin position="182"/>
        <end position="222"/>
    </location>
</feature>
<comment type="subcellular location">
    <subcellularLocation>
        <location evidence="1">Mitochondrion</location>
    </subcellularLocation>
</comment>
<evidence type="ECO:0000313" key="13">
    <source>
        <dbReference type="Proteomes" id="UP000299102"/>
    </source>
</evidence>
<sequence length="222" mass="23925">MVSEKYYFDIVLEGAAPEKVPESELVVRRRIEECLLALWGSVGAAATTAQLAVLRWCPKSKRALLRVSRAHATRVAAALAIDKWQLGPGGKDIVLWATRADHATPSTISLPEPEPAPGLILPSGDINWSCPCLGGMATGPCGMQFREAFSCFHYSEAEPKGSDCYEKFSEMQACMAQYPELYARDDDDADEDAPAVPAAVAGAPPDRSDAPKEPPADPARRP</sequence>
<dbReference type="Proteomes" id="UP000299102">
    <property type="component" value="Unassembled WGS sequence"/>
</dbReference>
<keyword evidence="8" id="KW-0496">Mitochondrion</keyword>
<feature type="compositionally biased region" description="Basic and acidic residues" evidence="11">
    <location>
        <begin position="206"/>
        <end position="222"/>
    </location>
</feature>
<dbReference type="STRING" id="151549.A0A4C1TH00"/>
<feature type="compositionally biased region" description="Low complexity" evidence="11">
    <location>
        <begin position="194"/>
        <end position="205"/>
    </location>
</feature>
<evidence type="ECO:0000256" key="9">
    <source>
        <dbReference type="ARBA" id="ARBA00023157"/>
    </source>
</evidence>
<name>A0A4C1TH00_EUMVA</name>
<dbReference type="PANTHER" id="PTHR21622">
    <property type="entry name" value="COILED-COIL-HELIX-COILED-COIL-HELIX DOMAIN CONTAINING 4"/>
    <property type="match status" value="1"/>
</dbReference>
<dbReference type="OrthoDB" id="7481291at2759"/>
<keyword evidence="13" id="KW-1185">Reference proteome</keyword>
<dbReference type="GO" id="GO:0001682">
    <property type="term" value="P:tRNA 5'-leader removal"/>
    <property type="evidence" value="ECO:0007669"/>
    <property type="project" value="InterPro"/>
</dbReference>
<evidence type="ECO:0000256" key="4">
    <source>
        <dbReference type="ARBA" id="ARBA00022694"/>
    </source>
</evidence>
<dbReference type="GO" id="GO:0015035">
    <property type="term" value="F:protein-disulfide reductase activity"/>
    <property type="evidence" value="ECO:0007669"/>
    <property type="project" value="InterPro"/>
</dbReference>
<gene>
    <name evidence="12" type="primary">chchd4</name>
    <name evidence="12" type="ORF">EVAR_6162_1</name>
</gene>
<dbReference type="Gene3D" id="1.10.287.2900">
    <property type="match status" value="1"/>
</dbReference>
<reference evidence="12 13" key="1">
    <citation type="journal article" date="2019" name="Commun. Biol.">
        <title>The bagworm genome reveals a unique fibroin gene that provides high tensile strength.</title>
        <authorList>
            <person name="Kono N."/>
            <person name="Nakamura H."/>
            <person name="Ohtoshi R."/>
            <person name="Tomita M."/>
            <person name="Numata K."/>
            <person name="Arakawa K."/>
        </authorList>
    </citation>
    <scope>NUCLEOTIDE SEQUENCE [LARGE SCALE GENOMIC DNA]</scope>
</reference>
<keyword evidence="4" id="KW-0819">tRNA processing</keyword>
<keyword evidence="3" id="KW-0813">Transport</keyword>
<dbReference type="PANTHER" id="PTHR21622:SF0">
    <property type="entry name" value="COILED-COIL-HELIX-COILED-COIL-HELIX DOMAIN CONTAINING 4"/>
    <property type="match status" value="1"/>
</dbReference>
<dbReference type="SUPFAM" id="SSF160350">
    <property type="entry name" value="Rnp2-like"/>
    <property type="match status" value="1"/>
</dbReference>
<dbReference type="InterPro" id="IPR038085">
    <property type="entry name" value="Rnp2-like_sf"/>
</dbReference>
<dbReference type="Gene3D" id="3.30.70.3250">
    <property type="entry name" value="Ribonuclease P, Pop5 subunit"/>
    <property type="match status" value="1"/>
</dbReference>
<keyword evidence="5" id="KW-0653">Protein transport</keyword>
<accession>A0A4C1TH00</accession>
<dbReference type="GO" id="GO:0005758">
    <property type="term" value="C:mitochondrial intermembrane space"/>
    <property type="evidence" value="ECO:0007669"/>
    <property type="project" value="TreeGrafter"/>
</dbReference>
<dbReference type="GO" id="GO:0030677">
    <property type="term" value="C:ribonuclease P complex"/>
    <property type="evidence" value="ECO:0007669"/>
    <property type="project" value="InterPro"/>
</dbReference>
<evidence type="ECO:0000313" key="12">
    <source>
        <dbReference type="EMBL" id="GBP12850.1"/>
    </source>
</evidence>
<dbReference type="AlphaFoldDB" id="A0A4C1TH00"/>
<evidence type="ECO:0000256" key="2">
    <source>
        <dbReference type="ARBA" id="ARBA00010800"/>
    </source>
</evidence>
<proteinExistence type="inferred from homology"/>
<comment type="caution">
    <text evidence="12">The sequence shown here is derived from an EMBL/GenBank/DDBJ whole genome shotgun (WGS) entry which is preliminary data.</text>
</comment>